<feature type="domain" description="Glycoside hydrolase family 2 catalytic" evidence="8">
    <location>
        <begin position="419"/>
        <end position="484"/>
    </location>
</feature>
<dbReference type="Gene3D" id="2.60.40.10">
    <property type="entry name" value="Immunoglobulins"/>
    <property type="match status" value="2"/>
</dbReference>
<comment type="catalytic activity">
    <reaction evidence="1">
        <text>Hydrolysis of terminal non-reducing beta-D-galactose residues in beta-D-galactosides.</text>
        <dbReference type="EC" id="3.2.1.23"/>
    </reaction>
</comment>
<dbReference type="PANTHER" id="PTHR46323:SF2">
    <property type="entry name" value="BETA-GALACTOSIDASE"/>
    <property type="match status" value="1"/>
</dbReference>
<organism evidence="12 13">
    <name type="scientific">Rehmannia glutinosa</name>
    <name type="common">Chinese foxglove</name>
    <dbReference type="NCBI Taxonomy" id="99300"/>
    <lineage>
        <taxon>Eukaryota</taxon>
        <taxon>Viridiplantae</taxon>
        <taxon>Streptophyta</taxon>
        <taxon>Embryophyta</taxon>
        <taxon>Tracheophyta</taxon>
        <taxon>Spermatophyta</taxon>
        <taxon>Magnoliopsida</taxon>
        <taxon>eudicotyledons</taxon>
        <taxon>Gunneridae</taxon>
        <taxon>Pentapetalae</taxon>
        <taxon>asterids</taxon>
        <taxon>lamiids</taxon>
        <taxon>Lamiales</taxon>
        <taxon>Orobanchaceae</taxon>
        <taxon>Rehmannieae</taxon>
        <taxon>Rehmannia</taxon>
    </lineage>
</organism>
<reference evidence="12 13" key="1">
    <citation type="journal article" date="2021" name="Comput. Struct. Biotechnol. J.">
        <title>De novo genome assembly of the potent medicinal plant Rehmannia glutinosa using nanopore technology.</title>
        <authorList>
            <person name="Ma L."/>
            <person name="Dong C."/>
            <person name="Song C."/>
            <person name="Wang X."/>
            <person name="Zheng X."/>
            <person name="Niu Y."/>
            <person name="Chen S."/>
            <person name="Feng W."/>
        </authorList>
    </citation>
    <scope>NUCLEOTIDE SEQUENCE [LARGE SCALE GENOMIC DNA]</scope>
    <source>
        <strain evidence="12">DH-2019</strain>
    </source>
</reference>
<comment type="caution">
    <text evidence="12">The sequence shown here is derived from an EMBL/GenBank/DDBJ whole genome shotgun (WGS) entry which is preliminary data.</text>
</comment>
<dbReference type="InterPro" id="IPR036156">
    <property type="entry name" value="Beta-gal/glucu_dom_sf"/>
</dbReference>
<dbReference type="InterPro" id="IPR050347">
    <property type="entry name" value="Bact_Beta-galactosidase"/>
</dbReference>
<feature type="domain" description="Glycoside hydrolase family 2 catalytic" evidence="8">
    <location>
        <begin position="357"/>
        <end position="387"/>
    </location>
</feature>
<dbReference type="EMBL" id="JABTTQ020003243">
    <property type="protein sequence ID" value="KAK6119212.1"/>
    <property type="molecule type" value="Genomic_DNA"/>
</dbReference>
<dbReference type="InterPro" id="IPR017853">
    <property type="entry name" value="GH"/>
</dbReference>
<proteinExistence type="inferred from homology"/>
<dbReference type="InterPro" id="IPR004199">
    <property type="entry name" value="B-gal_small/dom_5"/>
</dbReference>
<evidence type="ECO:0000256" key="6">
    <source>
        <dbReference type="ARBA" id="ARBA00032230"/>
    </source>
</evidence>
<evidence type="ECO:0000256" key="4">
    <source>
        <dbReference type="ARBA" id="ARBA00022801"/>
    </source>
</evidence>
<gene>
    <name evidence="12" type="ORF">DH2020_047027</name>
</gene>
<protein>
    <recommendedName>
        <fullName evidence="3">beta-galactosidase</fullName>
        <ecNumber evidence="3">3.2.1.23</ecNumber>
    </recommendedName>
    <alternativeName>
        <fullName evidence="6">Lactase</fullName>
    </alternativeName>
</protein>
<dbReference type="InterPro" id="IPR011013">
    <property type="entry name" value="Gal_mutarotase_sf_dom"/>
</dbReference>
<feature type="domain" description="Glycoside hydrolase family 2 immunoglobulin-like beta-sandwich" evidence="7">
    <location>
        <begin position="209"/>
        <end position="350"/>
    </location>
</feature>
<dbReference type="InterPro" id="IPR032312">
    <property type="entry name" value="LacZ_4"/>
</dbReference>
<dbReference type="Proteomes" id="UP001318860">
    <property type="component" value="Unassembled WGS sequence"/>
</dbReference>
<evidence type="ECO:0000313" key="12">
    <source>
        <dbReference type="EMBL" id="KAK6119212.1"/>
    </source>
</evidence>
<dbReference type="Pfam" id="PF02837">
    <property type="entry name" value="Glyco_hydro_2_N"/>
    <property type="match status" value="1"/>
</dbReference>
<evidence type="ECO:0000259" key="11">
    <source>
        <dbReference type="Pfam" id="PF16353"/>
    </source>
</evidence>
<dbReference type="Gene3D" id="2.60.120.260">
    <property type="entry name" value="Galactose-binding domain-like"/>
    <property type="match status" value="1"/>
</dbReference>
<dbReference type="Pfam" id="PF16353">
    <property type="entry name" value="LacZ_4"/>
    <property type="match status" value="1"/>
</dbReference>
<dbReference type="InterPro" id="IPR023232">
    <property type="entry name" value="Glyco_hydro_2_AS"/>
</dbReference>
<dbReference type="InterPro" id="IPR008979">
    <property type="entry name" value="Galactose-bd-like_sf"/>
</dbReference>
<evidence type="ECO:0000259" key="8">
    <source>
        <dbReference type="Pfam" id="PF02836"/>
    </source>
</evidence>
<feature type="domain" description="Glycosyl hydrolases family 2 sugar binding" evidence="9">
    <location>
        <begin position="86"/>
        <end position="206"/>
    </location>
</feature>
<evidence type="ECO:0000256" key="1">
    <source>
        <dbReference type="ARBA" id="ARBA00001412"/>
    </source>
</evidence>
<evidence type="ECO:0000313" key="13">
    <source>
        <dbReference type="Proteomes" id="UP001318860"/>
    </source>
</evidence>
<dbReference type="PROSITE" id="PS00608">
    <property type="entry name" value="GLYCOSYL_HYDROL_F2_2"/>
    <property type="match status" value="1"/>
</dbReference>
<sequence length="709" mass="79826">MGSLIAQLVLPPNNGYKIWEDPPFIKWRKRDAHVPLHCHESIEGSLRYWYERNNVNILVSKEAVWDDDAVAKALDCAAYWVKDLPFMHGFDRPIYTNMVYPFPLNPPKVPEDNPTGCYRTYFYLPKEWEGRRIFLHFEAVDSAFFAWDSRLPAEFEITDFCHPCGSDKSNCLAVQVMRWSDGSCLEDQDHWWLSGIHRDVLLLAKPKVYIADYCFKSNLAEDFSCADIQVEVKVDYSAMNIDNSVETGSWFKVAEDKFIASFTIEAEIFDTGSSHTSSGHANLLSTSVSHLQLTNSVDYRLGFIGYQLKGKLQMPKLWNAEQPNLYTLVVTLKDASGNIVDCESCQVGIRQITKAPKQLLVNGQPVMIRGVNRHEHHPRLGLGFDEAKQYQCCQKQPLPTTSTMAVRVMRSVWHVHDREANIETHGFHLSSNVQHPTSEPVWASAMLDRGVIGMVDRDKNHACIISWSLGNEASYGPNHAALAVKIAEDPAELRPLILCEYSHAMGNSNGNIHEYWEAIDSTFGLQEVSSGIGLISTTEALAFDWMIHGDGCELGSGILSIPTIAPQKSYDIKWDAGPWYDLWCTSDATEIFLTITVKLLGSTRWAETGHIVSTVQVPLPVKHETVPHIIKGEHAAFSTEVLDDSIEVKNQNLWEIKFNKQTGAIESWKVAGVPVMSKGILPCFWRAPTDNDKGANGKLSFKMERCKTE</sequence>
<accession>A0ABR0U9G1</accession>
<dbReference type="Pfam" id="PF02836">
    <property type="entry name" value="Glyco_hydro_2_C"/>
    <property type="match status" value="3"/>
</dbReference>
<dbReference type="Pfam" id="PF02929">
    <property type="entry name" value="Bgal_small_N"/>
    <property type="match status" value="1"/>
</dbReference>
<feature type="domain" description="Glycoside hydrolase family 2 catalytic" evidence="8">
    <location>
        <begin position="492"/>
        <end position="520"/>
    </location>
</feature>
<evidence type="ECO:0000256" key="5">
    <source>
        <dbReference type="ARBA" id="ARBA00023295"/>
    </source>
</evidence>
<evidence type="ECO:0000259" key="10">
    <source>
        <dbReference type="Pfam" id="PF02929"/>
    </source>
</evidence>
<dbReference type="EC" id="3.2.1.23" evidence="3"/>
<dbReference type="InterPro" id="IPR014718">
    <property type="entry name" value="GH-type_carb-bd"/>
</dbReference>
<dbReference type="InterPro" id="IPR006104">
    <property type="entry name" value="Glyco_hydro_2_N"/>
</dbReference>
<keyword evidence="5" id="KW-0326">Glycosidase</keyword>
<evidence type="ECO:0000259" key="9">
    <source>
        <dbReference type="Pfam" id="PF02837"/>
    </source>
</evidence>
<keyword evidence="13" id="KW-1185">Reference proteome</keyword>
<dbReference type="InterPro" id="IPR013783">
    <property type="entry name" value="Ig-like_fold"/>
</dbReference>
<dbReference type="InterPro" id="IPR006101">
    <property type="entry name" value="Glyco_hydro_2"/>
</dbReference>
<name>A0ABR0U9G1_REHGL</name>
<evidence type="ECO:0000256" key="2">
    <source>
        <dbReference type="ARBA" id="ARBA00007401"/>
    </source>
</evidence>
<dbReference type="InterPro" id="IPR006102">
    <property type="entry name" value="Ig-like_GH2"/>
</dbReference>
<dbReference type="SUPFAM" id="SSF49303">
    <property type="entry name" value="beta-Galactosidase/glucuronidase domain"/>
    <property type="match status" value="2"/>
</dbReference>
<feature type="domain" description="Beta galactosidase small chain/" evidence="10">
    <location>
        <begin position="653"/>
        <end position="696"/>
    </location>
</feature>
<dbReference type="Pfam" id="PF00703">
    <property type="entry name" value="Glyco_hydro_2"/>
    <property type="match status" value="1"/>
</dbReference>
<keyword evidence="4" id="KW-0378">Hydrolase</keyword>
<dbReference type="SUPFAM" id="SSF51445">
    <property type="entry name" value="(Trans)glycosidases"/>
    <property type="match status" value="1"/>
</dbReference>
<dbReference type="Gene3D" id="3.20.20.80">
    <property type="entry name" value="Glycosidases"/>
    <property type="match status" value="3"/>
</dbReference>
<dbReference type="PRINTS" id="PR00132">
    <property type="entry name" value="GLHYDRLASE2"/>
</dbReference>
<comment type="similarity">
    <text evidence="2">Belongs to the glycosyl hydrolase 2 family.</text>
</comment>
<dbReference type="PANTHER" id="PTHR46323">
    <property type="entry name" value="BETA-GALACTOSIDASE"/>
    <property type="match status" value="1"/>
</dbReference>
<dbReference type="InterPro" id="IPR006103">
    <property type="entry name" value="Glyco_hydro_2_cat"/>
</dbReference>
<dbReference type="Gene3D" id="2.70.98.10">
    <property type="match status" value="1"/>
</dbReference>
<evidence type="ECO:0000259" key="7">
    <source>
        <dbReference type="Pfam" id="PF00703"/>
    </source>
</evidence>
<dbReference type="SUPFAM" id="SSF49785">
    <property type="entry name" value="Galactose-binding domain-like"/>
    <property type="match status" value="1"/>
</dbReference>
<feature type="domain" description="Beta-galactosidase" evidence="11">
    <location>
        <begin position="536"/>
        <end position="620"/>
    </location>
</feature>
<dbReference type="SUPFAM" id="SSF74650">
    <property type="entry name" value="Galactose mutarotase-like"/>
    <property type="match status" value="1"/>
</dbReference>
<evidence type="ECO:0000256" key="3">
    <source>
        <dbReference type="ARBA" id="ARBA00012756"/>
    </source>
</evidence>